<evidence type="ECO:0000313" key="4">
    <source>
        <dbReference type="EMBL" id="NIZ60781.1"/>
    </source>
</evidence>
<dbReference type="Pfam" id="PF00353">
    <property type="entry name" value="HemolysinCabind"/>
    <property type="match status" value="5"/>
</dbReference>
<dbReference type="RefSeq" id="WP_206188382.1">
    <property type="nucleotide sequence ID" value="NZ_QHLQ01000005.1"/>
</dbReference>
<evidence type="ECO:0000256" key="3">
    <source>
        <dbReference type="SAM" id="MobiDB-lite"/>
    </source>
</evidence>
<comment type="caution">
    <text evidence="4">The sequence shown here is derived from an EMBL/GenBank/DDBJ whole genome shotgun (WGS) entry which is preliminary data.</text>
</comment>
<evidence type="ECO:0000313" key="5">
    <source>
        <dbReference type="Proteomes" id="UP001429564"/>
    </source>
</evidence>
<dbReference type="InterPro" id="IPR050557">
    <property type="entry name" value="RTX_toxin/Mannuronan_C5-epim"/>
</dbReference>
<feature type="compositionally biased region" description="Acidic residues" evidence="3">
    <location>
        <begin position="22"/>
        <end position="32"/>
    </location>
</feature>
<evidence type="ECO:0008006" key="6">
    <source>
        <dbReference type="Google" id="ProtNLM"/>
    </source>
</evidence>
<dbReference type="InterPro" id="IPR001343">
    <property type="entry name" value="Hemolysn_Ca-bd"/>
</dbReference>
<comment type="subcellular location">
    <subcellularLocation>
        <location evidence="1">Secreted</location>
    </subcellularLocation>
</comment>
<reference evidence="4 5" key="1">
    <citation type="submission" date="2018-05" db="EMBL/GenBank/DDBJ databases">
        <authorList>
            <person name="Zhang Y.-J."/>
        </authorList>
    </citation>
    <scope>NUCLEOTIDE SEQUENCE [LARGE SCALE GENOMIC DNA]</scope>
    <source>
        <strain evidence="4 5">CY04</strain>
    </source>
</reference>
<accession>A0ABX0W9F0</accession>
<dbReference type="Proteomes" id="UP001429564">
    <property type="component" value="Unassembled WGS sequence"/>
</dbReference>
<dbReference type="PROSITE" id="PS00330">
    <property type="entry name" value="HEMOLYSIN_CALCIUM"/>
    <property type="match status" value="4"/>
</dbReference>
<evidence type="ECO:0000256" key="2">
    <source>
        <dbReference type="ARBA" id="ARBA00022525"/>
    </source>
</evidence>
<dbReference type="InterPro" id="IPR018511">
    <property type="entry name" value="Hemolysin-typ_Ca-bd_CS"/>
</dbReference>
<organism evidence="4 5">
    <name type="scientific">Parasedimentitalea denitrificans</name>
    <dbReference type="NCBI Taxonomy" id="2211118"/>
    <lineage>
        <taxon>Bacteria</taxon>
        <taxon>Pseudomonadati</taxon>
        <taxon>Pseudomonadota</taxon>
        <taxon>Alphaproteobacteria</taxon>
        <taxon>Rhodobacterales</taxon>
        <taxon>Paracoccaceae</taxon>
        <taxon>Parasedimentitalea</taxon>
    </lineage>
</organism>
<feature type="compositionally biased region" description="Polar residues" evidence="3">
    <location>
        <begin position="41"/>
        <end position="51"/>
    </location>
</feature>
<gene>
    <name evidence="4" type="ORF">DL239_07320</name>
</gene>
<proteinExistence type="predicted"/>
<dbReference type="PANTHER" id="PTHR38340">
    <property type="entry name" value="S-LAYER PROTEIN"/>
    <property type="match status" value="1"/>
</dbReference>
<dbReference type="PRINTS" id="PR00313">
    <property type="entry name" value="CABNDNGRPT"/>
</dbReference>
<feature type="region of interest" description="Disordered" evidence="3">
    <location>
        <begin position="22"/>
        <end position="56"/>
    </location>
</feature>
<keyword evidence="2" id="KW-0964">Secreted</keyword>
<dbReference type="InterPro" id="IPR011049">
    <property type="entry name" value="Serralysin-like_metalloprot_C"/>
</dbReference>
<dbReference type="Gene3D" id="2.150.10.10">
    <property type="entry name" value="Serralysin-like metalloprotease, C-terminal"/>
    <property type="match status" value="4"/>
</dbReference>
<keyword evidence="5" id="KW-1185">Reference proteome</keyword>
<protein>
    <recommendedName>
        <fullName evidence="6">Calcium-binding protein</fullName>
    </recommendedName>
</protein>
<evidence type="ECO:0000256" key="1">
    <source>
        <dbReference type="ARBA" id="ARBA00004613"/>
    </source>
</evidence>
<sequence>MIWMTLIGLGLVAGIAIHSDDEELDTSSDDNDQPPVYQETDVPTNDNDFLQGTNGADTLLGAGGDDLIYGEDGNDREFGNSGNDRLYGDGGDDSLFGGSGNDFIHGGLGDDSILGGDGNDILVDGKNSTGSDTIQGGPGHDVILGEAGDDSLNGGTGNDFIFDQEGTDTLKGSSGNDAIISSGFWDETEETPEWDFSKDTDLEGDVVEGGYGNDDITFGIDDTVTGGAGEDYFIVGDWLAGDGSATVTDFDSEEDTLVYLFDDGETPPVITSTLKTNSEGGVDAFVLADGQEVVRLVGAGPTFDPASHSTFVTKSVWVN</sequence>
<dbReference type="EMBL" id="QHLQ01000005">
    <property type="protein sequence ID" value="NIZ60781.1"/>
    <property type="molecule type" value="Genomic_DNA"/>
</dbReference>
<name>A0ABX0W9F0_9RHOB</name>
<dbReference type="PANTHER" id="PTHR38340:SF1">
    <property type="entry name" value="S-LAYER PROTEIN"/>
    <property type="match status" value="1"/>
</dbReference>
<dbReference type="SUPFAM" id="SSF51120">
    <property type="entry name" value="beta-Roll"/>
    <property type="match status" value="3"/>
</dbReference>